<accession>A0A6J6VSW1</accession>
<proteinExistence type="predicted"/>
<dbReference type="Gene3D" id="3.40.50.300">
    <property type="entry name" value="P-loop containing nucleotide triphosphate hydrolases"/>
    <property type="match status" value="1"/>
</dbReference>
<dbReference type="InterPro" id="IPR027417">
    <property type="entry name" value="P-loop_NTPase"/>
</dbReference>
<gene>
    <name evidence="1" type="ORF">UFOPK2958_00171</name>
</gene>
<name>A0A6J6VSW1_9ZZZZ</name>
<dbReference type="AlphaFoldDB" id="A0A6J6VSW1"/>
<dbReference type="SUPFAM" id="SSF52540">
    <property type="entry name" value="P-loop containing nucleoside triphosphate hydrolases"/>
    <property type="match status" value="1"/>
</dbReference>
<sequence>MPIEPGKHLIFHVGTHKTGTTSVQTMMGAHREFFETQGVLFPYAGHVRNGGHHNIAWELNGDAGYDPAQGSLADLAVELNATSHKSVLLSSEDFEFWYLRPDLLAQIKSVAEEAGFSVDVLLVLRPVTEYVESLYKELLKHGLSVSRTSFVKTIATTGAYPFKERIYRFDYAEMVSGFQASFGPEHVYVLEYEAGDSNTPFFAACGKLFGAPVHHIAVWGRQNPRRPPLRYRLKHPLKGHRRGTLSKSEATLIQKRFTTPISALVRVPA</sequence>
<organism evidence="1">
    <name type="scientific">freshwater metagenome</name>
    <dbReference type="NCBI Taxonomy" id="449393"/>
    <lineage>
        <taxon>unclassified sequences</taxon>
        <taxon>metagenomes</taxon>
        <taxon>ecological metagenomes</taxon>
    </lineage>
</organism>
<evidence type="ECO:0000313" key="1">
    <source>
        <dbReference type="EMBL" id="CAB4775581.1"/>
    </source>
</evidence>
<dbReference type="EMBL" id="CAFAAB010000010">
    <property type="protein sequence ID" value="CAB4775581.1"/>
    <property type="molecule type" value="Genomic_DNA"/>
</dbReference>
<reference evidence="1" key="1">
    <citation type="submission" date="2020-05" db="EMBL/GenBank/DDBJ databases">
        <authorList>
            <person name="Chiriac C."/>
            <person name="Salcher M."/>
            <person name="Ghai R."/>
            <person name="Kavagutti S V."/>
        </authorList>
    </citation>
    <scope>NUCLEOTIDE SEQUENCE</scope>
</reference>
<protein>
    <submittedName>
        <fullName evidence="1">Unannotated protein</fullName>
    </submittedName>
</protein>